<evidence type="ECO:0000313" key="3">
    <source>
        <dbReference type="EMBL" id="MCI3244274.1"/>
    </source>
</evidence>
<evidence type="ECO:0000256" key="1">
    <source>
        <dbReference type="SAM" id="MobiDB-lite"/>
    </source>
</evidence>
<keyword evidence="4" id="KW-1185">Reference proteome</keyword>
<dbReference type="Proteomes" id="UP001165270">
    <property type="component" value="Unassembled WGS sequence"/>
</dbReference>
<feature type="chain" id="PRO_5045561891" description="DUF732 domain-containing protein" evidence="2">
    <location>
        <begin position="24"/>
        <end position="147"/>
    </location>
</feature>
<dbReference type="PROSITE" id="PS51257">
    <property type="entry name" value="PROKAR_LIPOPROTEIN"/>
    <property type="match status" value="1"/>
</dbReference>
<feature type="compositionally biased region" description="Low complexity" evidence="1">
    <location>
        <begin position="40"/>
        <end position="54"/>
    </location>
</feature>
<reference evidence="3" key="1">
    <citation type="submission" date="2022-03" db="EMBL/GenBank/DDBJ databases">
        <title>Streptomyces 7R015 and 7R016 isolated from Barleria lupulina in Thailand.</title>
        <authorList>
            <person name="Kanchanasin P."/>
            <person name="Phongsopitanun W."/>
            <person name="Tanasupawat S."/>
        </authorList>
    </citation>
    <scope>NUCLEOTIDE SEQUENCE</scope>
    <source>
        <strain evidence="3">7R016</strain>
    </source>
</reference>
<comment type="caution">
    <text evidence="3">The sequence shown here is derived from an EMBL/GenBank/DDBJ whole genome shotgun (WGS) entry which is preliminary data.</text>
</comment>
<accession>A0ABS9XQC6</accession>
<dbReference type="EMBL" id="JALDAX010000014">
    <property type="protein sequence ID" value="MCI3244274.1"/>
    <property type="molecule type" value="Genomic_DNA"/>
</dbReference>
<feature type="region of interest" description="Disordered" evidence="1">
    <location>
        <begin position="26"/>
        <end position="70"/>
    </location>
</feature>
<name>A0ABS9XQC6_9ACTN</name>
<sequence length="147" mass="15114">MPRTTRVTVAAALAALLIAGVGACSGGDSDDAPDSKAKPESSAAAEPTAEPSADMSAAEKAAGIPPEPDAATRAQLLRALAAANPDIVKYEDKAVDAARNQCSAINGGGQKLDWTASQRFTYKDVTTTEAQGKQINEALTQLHFCEV</sequence>
<evidence type="ECO:0000313" key="4">
    <source>
        <dbReference type="Proteomes" id="UP001165270"/>
    </source>
</evidence>
<gene>
    <name evidence="3" type="ORF">MQN93_31600</name>
</gene>
<evidence type="ECO:0008006" key="5">
    <source>
        <dbReference type="Google" id="ProtNLM"/>
    </source>
</evidence>
<protein>
    <recommendedName>
        <fullName evidence="5">DUF732 domain-containing protein</fullName>
    </recommendedName>
</protein>
<keyword evidence="2" id="KW-0732">Signal</keyword>
<proteinExistence type="predicted"/>
<organism evidence="3 4">
    <name type="scientific">Streptomyces spinosisporus</name>
    <dbReference type="NCBI Taxonomy" id="2927582"/>
    <lineage>
        <taxon>Bacteria</taxon>
        <taxon>Bacillati</taxon>
        <taxon>Actinomycetota</taxon>
        <taxon>Actinomycetes</taxon>
        <taxon>Kitasatosporales</taxon>
        <taxon>Streptomycetaceae</taxon>
        <taxon>Streptomyces</taxon>
    </lineage>
</organism>
<dbReference type="RefSeq" id="WP_242712258.1">
    <property type="nucleotide sequence ID" value="NZ_JALDAX010000014.1"/>
</dbReference>
<evidence type="ECO:0000256" key="2">
    <source>
        <dbReference type="SAM" id="SignalP"/>
    </source>
</evidence>
<feature type="signal peptide" evidence="2">
    <location>
        <begin position="1"/>
        <end position="23"/>
    </location>
</feature>